<organism evidence="1 2">
    <name type="scientific">Kitasatospora putterlickiae</name>
    <dbReference type="NCBI Taxonomy" id="221725"/>
    <lineage>
        <taxon>Bacteria</taxon>
        <taxon>Bacillati</taxon>
        <taxon>Actinomycetota</taxon>
        <taxon>Actinomycetes</taxon>
        <taxon>Kitasatosporales</taxon>
        <taxon>Streptomycetaceae</taxon>
        <taxon>Kitasatospora</taxon>
    </lineage>
</organism>
<name>A0ABN1YCE2_9ACTN</name>
<dbReference type="Pfam" id="PF25310">
    <property type="entry name" value="VG15"/>
    <property type="match status" value="1"/>
</dbReference>
<proteinExistence type="predicted"/>
<keyword evidence="2" id="KW-1185">Reference proteome</keyword>
<accession>A0ABN1YCE2</accession>
<protein>
    <submittedName>
        <fullName evidence="1">Uncharacterized protein</fullName>
    </submittedName>
</protein>
<gene>
    <name evidence="1" type="ORF">GCM10009639_47700</name>
</gene>
<evidence type="ECO:0000313" key="1">
    <source>
        <dbReference type="EMBL" id="GAA1403225.1"/>
    </source>
</evidence>
<sequence length="298" mass="32398">MAWTPRTAEILRAVAAYQLAQEALAGEFSARWAEALAAVEAREVAGSLTELETAYAAAVRESAAASYALSIAFYRLVRALETGRVIGGPGYRPGASLGSLWADFNKATGKRTGSGPYTPLPVDTRNPFPAEDLKREAERVAETFRREVADRVAKYERERAGRGSAALDDAELIAREKEFLESLKTGGSGAGGMLVQDGGRDMIHNALQDDPGAIGYYRATDASPCYFCALMAGRGAVYKSKRTAAFGAHPHCHCQAVPIFSRRYQLPAENTQFARMWKRFGGGSLADWRTYYSMTTKT</sequence>
<dbReference type="EMBL" id="BAAAKJ010000257">
    <property type="protein sequence ID" value="GAA1403225.1"/>
    <property type="molecule type" value="Genomic_DNA"/>
</dbReference>
<comment type="caution">
    <text evidence="1">The sequence shown here is derived from an EMBL/GenBank/DDBJ whole genome shotgun (WGS) entry which is preliminary data.</text>
</comment>
<evidence type="ECO:0000313" key="2">
    <source>
        <dbReference type="Proteomes" id="UP001499863"/>
    </source>
</evidence>
<dbReference type="Proteomes" id="UP001499863">
    <property type="component" value="Unassembled WGS sequence"/>
</dbReference>
<dbReference type="InterPro" id="IPR057369">
    <property type="entry name" value="VG15"/>
</dbReference>
<reference evidence="1 2" key="1">
    <citation type="journal article" date="2019" name="Int. J. Syst. Evol. Microbiol.">
        <title>The Global Catalogue of Microorganisms (GCM) 10K type strain sequencing project: providing services to taxonomists for standard genome sequencing and annotation.</title>
        <authorList>
            <consortium name="The Broad Institute Genomics Platform"/>
            <consortium name="The Broad Institute Genome Sequencing Center for Infectious Disease"/>
            <person name="Wu L."/>
            <person name="Ma J."/>
        </authorList>
    </citation>
    <scope>NUCLEOTIDE SEQUENCE [LARGE SCALE GENOMIC DNA]</scope>
    <source>
        <strain evidence="1 2">JCM 12393</strain>
    </source>
</reference>